<reference evidence="2 3" key="1">
    <citation type="journal article" date="2018" name="New Phytol.">
        <title>Phylogenomics of Endogonaceae and evolution of mycorrhizas within Mucoromycota.</title>
        <authorList>
            <person name="Chang Y."/>
            <person name="Desiro A."/>
            <person name="Na H."/>
            <person name="Sandor L."/>
            <person name="Lipzen A."/>
            <person name="Clum A."/>
            <person name="Barry K."/>
            <person name="Grigoriev I.V."/>
            <person name="Martin F.M."/>
            <person name="Stajich J.E."/>
            <person name="Smith M.E."/>
            <person name="Bonito G."/>
            <person name="Spatafora J.W."/>
        </authorList>
    </citation>
    <scope>NUCLEOTIDE SEQUENCE [LARGE SCALE GENOMIC DNA]</scope>
    <source>
        <strain evidence="2 3">GMNB39</strain>
    </source>
</reference>
<dbReference type="Gene3D" id="2.130.10.10">
    <property type="entry name" value="YVTN repeat-like/Quinoprotein amine dehydrogenase"/>
    <property type="match status" value="1"/>
</dbReference>
<evidence type="ECO:0000313" key="2">
    <source>
        <dbReference type="EMBL" id="RUP46506.1"/>
    </source>
</evidence>
<protein>
    <recommendedName>
        <fullName evidence="1">PAN2-PAN3 deadenylation complex catalytic subunit PAN2 N-terminal domain-containing protein</fullName>
    </recommendedName>
</protein>
<dbReference type="InterPro" id="IPR050785">
    <property type="entry name" value="PAN2-PAN3_catalytic_subunit"/>
</dbReference>
<dbReference type="GO" id="GO:0031251">
    <property type="term" value="C:PAN complex"/>
    <property type="evidence" value="ECO:0007669"/>
    <property type="project" value="TreeGrafter"/>
</dbReference>
<comment type="caution">
    <text evidence="2">The sequence shown here is derived from an EMBL/GenBank/DDBJ whole genome shotgun (WGS) entry which is preliminary data.</text>
</comment>
<dbReference type="InterPro" id="IPR015943">
    <property type="entry name" value="WD40/YVTN_repeat-like_dom_sf"/>
</dbReference>
<dbReference type="Pfam" id="PF20770">
    <property type="entry name" value="PAN2_N"/>
    <property type="match status" value="1"/>
</dbReference>
<dbReference type="Proteomes" id="UP000268093">
    <property type="component" value="Unassembled WGS sequence"/>
</dbReference>
<feature type="domain" description="PAN2-PAN3 deadenylation complex catalytic subunit PAN2 N-terminal" evidence="1">
    <location>
        <begin position="37"/>
        <end position="161"/>
    </location>
</feature>
<dbReference type="AlphaFoldDB" id="A0A433D6M4"/>
<dbReference type="InterPro" id="IPR048841">
    <property type="entry name" value="PAN2_N"/>
</dbReference>
<dbReference type="PANTHER" id="PTHR15728">
    <property type="entry name" value="DEADENYLATION COMPLEX CATALYTIC SUBUNIT PAN2"/>
    <property type="match status" value="1"/>
</dbReference>
<dbReference type="PANTHER" id="PTHR15728:SF0">
    <property type="entry name" value="PAN2-PAN3 DEADENYLATION COMPLEX CATALYTIC SUBUNIT PAN2"/>
    <property type="match status" value="1"/>
</dbReference>
<dbReference type="InterPro" id="IPR036322">
    <property type="entry name" value="WD40_repeat_dom_sf"/>
</dbReference>
<evidence type="ECO:0000313" key="3">
    <source>
        <dbReference type="Proteomes" id="UP000268093"/>
    </source>
</evidence>
<accession>A0A433D6M4</accession>
<evidence type="ECO:0000259" key="1">
    <source>
        <dbReference type="Pfam" id="PF20770"/>
    </source>
</evidence>
<dbReference type="OrthoDB" id="16516at2759"/>
<name>A0A433D6M4_9FUNG</name>
<gene>
    <name evidence="2" type="ORF">BC936DRAFT_146880</name>
</gene>
<dbReference type="EMBL" id="RBNI01005755">
    <property type="protein sequence ID" value="RUP46506.1"/>
    <property type="molecule type" value="Genomic_DNA"/>
</dbReference>
<dbReference type="SUPFAM" id="SSF50978">
    <property type="entry name" value="WD40 repeat-like"/>
    <property type="match status" value="1"/>
</dbReference>
<dbReference type="GO" id="GO:0000932">
    <property type="term" value="C:P-body"/>
    <property type="evidence" value="ECO:0007669"/>
    <property type="project" value="TreeGrafter"/>
</dbReference>
<organism evidence="2 3">
    <name type="scientific">Jimgerdemannia flammicorona</name>
    <dbReference type="NCBI Taxonomy" id="994334"/>
    <lineage>
        <taxon>Eukaryota</taxon>
        <taxon>Fungi</taxon>
        <taxon>Fungi incertae sedis</taxon>
        <taxon>Mucoromycota</taxon>
        <taxon>Mucoromycotina</taxon>
        <taxon>Endogonomycetes</taxon>
        <taxon>Endogonales</taxon>
        <taxon>Endogonaceae</taxon>
        <taxon>Jimgerdemannia</taxon>
    </lineage>
</organism>
<proteinExistence type="predicted"/>
<dbReference type="GO" id="GO:0004535">
    <property type="term" value="F:poly(A)-specific ribonuclease activity"/>
    <property type="evidence" value="ECO:0007669"/>
    <property type="project" value="TreeGrafter"/>
</dbReference>
<keyword evidence="3" id="KW-1185">Reference proteome</keyword>
<sequence>MAQNLIADTSWELASSVEVRKSTAMPFFVPRSQESSGSFIIRHLSATNEDTRNLHCITTTTLPNSEILVAGQQDDMLVVNVGRGTITKIVEGASNIVVMRKSPRLICCGSMTGEVTLRDPRTLRVEQRVQAHTGTLSDLDVSGNLLLTCGFSQRCVWLSDKYMMCRFWQMELTIS</sequence>
<dbReference type="GO" id="GO:0000289">
    <property type="term" value="P:nuclear-transcribed mRNA poly(A) tail shortening"/>
    <property type="evidence" value="ECO:0007669"/>
    <property type="project" value="TreeGrafter"/>
</dbReference>